<evidence type="ECO:0000313" key="9">
    <source>
        <dbReference type="Proteomes" id="UP000002484"/>
    </source>
</evidence>
<proteinExistence type="predicted"/>
<evidence type="ECO:0000256" key="6">
    <source>
        <dbReference type="SAM" id="MobiDB-lite"/>
    </source>
</evidence>
<dbReference type="HOGENOM" id="CLU_049600_0_0_11"/>
<gene>
    <name evidence="8" type="ordered locus">FraEuI1c_4960</name>
</gene>
<feature type="transmembrane region" description="Helical" evidence="7">
    <location>
        <begin position="255"/>
        <end position="279"/>
    </location>
</feature>
<name>E3J2Z9_PSEI1</name>
<dbReference type="InParanoid" id="E3J2Z9"/>
<feature type="transmembrane region" description="Helical" evidence="7">
    <location>
        <begin position="98"/>
        <end position="115"/>
    </location>
</feature>
<dbReference type="Pfam" id="PF03706">
    <property type="entry name" value="LPG_synthase_TM"/>
    <property type="match status" value="1"/>
</dbReference>
<dbReference type="eggNOG" id="COG0392">
    <property type="taxonomic scope" value="Bacteria"/>
</dbReference>
<dbReference type="EMBL" id="CP002299">
    <property type="protein sequence ID" value="ADP82949.1"/>
    <property type="molecule type" value="Genomic_DNA"/>
</dbReference>
<dbReference type="OrthoDB" id="3480455at2"/>
<feature type="transmembrane region" description="Helical" evidence="7">
    <location>
        <begin position="208"/>
        <end position="227"/>
    </location>
</feature>
<feature type="region of interest" description="Disordered" evidence="6">
    <location>
        <begin position="32"/>
        <end position="57"/>
    </location>
</feature>
<dbReference type="InterPro" id="IPR022791">
    <property type="entry name" value="L-PG_synthase/AglD"/>
</dbReference>
<keyword evidence="5 7" id="KW-0472">Membrane</keyword>
<feature type="transmembrane region" description="Helical" evidence="7">
    <location>
        <begin position="173"/>
        <end position="196"/>
    </location>
</feature>
<evidence type="ECO:0008006" key="10">
    <source>
        <dbReference type="Google" id="ProtNLM"/>
    </source>
</evidence>
<sequence length="361" mass="36279">MEPDESAQPATALVAAFPSALPYAALTDEPLVEALPTDPPAQDAADQPAGASTRSRRSKRIMAALSVVAPAIGAIWLGTHRHELVAAFEACKSADGEWLIVAVIAACATYIAAAASMKGAVARNLPFGQLVAVQIAGILPNVLVPAGMGVAALQTRYLLRRGFSMAEAVAATAANATAGALPHAVVLVILLVCGAVPLPQLGIPGQTGYLLAALGVLVVAAACVPKVRRLVRRGARRVVEQRALLAGSGSTSRAALLWGGSIAIPMLHAATLCAIAAALHAPLGAGKIIPVYLVASALSAIIPSPGGFGGLDAALTALLTGAGAPTTTAIAAVLGYRLLTSWLPMAPSAAVCGVLIRTRVL</sequence>
<accession>E3J2Z9</accession>
<comment type="subcellular location">
    <subcellularLocation>
        <location evidence="1">Cell membrane</location>
        <topology evidence="1">Multi-pass membrane protein</topology>
    </subcellularLocation>
</comment>
<dbReference type="STRING" id="298654.FraEuI1c_4960"/>
<dbReference type="KEGG" id="fri:FraEuI1c_4960"/>
<evidence type="ECO:0000256" key="5">
    <source>
        <dbReference type="ARBA" id="ARBA00023136"/>
    </source>
</evidence>
<dbReference type="PANTHER" id="PTHR39087:SF2">
    <property type="entry name" value="UPF0104 MEMBRANE PROTEIN MJ1595"/>
    <property type="match status" value="1"/>
</dbReference>
<feature type="transmembrane region" description="Helical" evidence="7">
    <location>
        <begin position="61"/>
        <end position="78"/>
    </location>
</feature>
<keyword evidence="9" id="KW-1185">Reference proteome</keyword>
<dbReference type="RefSeq" id="WP_013426067.1">
    <property type="nucleotide sequence ID" value="NC_014666.1"/>
</dbReference>
<feature type="compositionally biased region" description="Low complexity" evidence="6">
    <location>
        <begin position="40"/>
        <end position="49"/>
    </location>
</feature>
<feature type="transmembrane region" description="Helical" evidence="7">
    <location>
        <begin position="314"/>
        <end position="336"/>
    </location>
</feature>
<evidence type="ECO:0000256" key="1">
    <source>
        <dbReference type="ARBA" id="ARBA00004651"/>
    </source>
</evidence>
<evidence type="ECO:0000256" key="7">
    <source>
        <dbReference type="SAM" id="Phobius"/>
    </source>
</evidence>
<dbReference type="PANTHER" id="PTHR39087">
    <property type="entry name" value="UPF0104 MEMBRANE PROTEIN MJ1595"/>
    <property type="match status" value="1"/>
</dbReference>
<feature type="transmembrane region" description="Helical" evidence="7">
    <location>
        <begin position="127"/>
        <end position="153"/>
    </location>
</feature>
<keyword evidence="2" id="KW-1003">Cell membrane</keyword>
<keyword evidence="4 7" id="KW-1133">Transmembrane helix</keyword>
<dbReference type="AlphaFoldDB" id="E3J2Z9"/>
<reference evidence="8 9" key="1">
    <citation type="submission" date="2010-10" db="EMBL/GenBank/DDBJ databases">
        <title>Complete sequence of Frankia sp. EuI1c.</title>
        <authorList>
            <consortium name="US DOE Joint Genome Institute"/>
            <person name="Lucas S."/>
            <person name="Copeland A."/>
            <person name="Lapidus A."/>
            <person name="Cheng J.-F."/>
            <person name="Bruce D."/>
            <person name="Goodwin L."/>
            <person name="Pitluck S."/>
            <person name="Chertkov O."/>
            <person name="Detter J.C."/>
            <person name="Han C."/>
            <person name="Tapia R."/>
            <person name="Land M."/>
            <person name="Hauser L."/>
            <person name="Jeffries C."/>
            <person name="Kyrpides N."/>
            <person name="Ivanova N."/>
            <person name="Mikhailova N."/>
            <person name="Beauchemin N."/>
            <person name="Sen A."/>
            <person name="Sur S.A."/>
            <person name="Gtari M."/>
            <person name="Wall L."/>
            <person name="Tisa L."/>
            <person name="Woyke T."/>
        </authorList>
    </citation>
    <scope>NUCLEOTIDE SEQUENCE [LARGE SCALE GENOMIC DNA]</scope>
    <source>
        <strain evidence="9">DSM 45817 / CECT 9037 / EuI1c</strain>
    </source>
</reference>
<dbReference type="Proteomes" id="UP000002484">
    <property type="component" value="Chromosome"/>
</dbReference>
<evidence type="ECO:0000313" key="8">
    <source>
        <dbReference type="EMBL" id="ADP82949.1"/>
    </source>
</evidence>
<feature type="transmembrane region" description="Helical" evidence="7">
    <location>
        <begin position="291"/>
        <end position="308"/>
    </location>
</feature>
<organism evidence="8 9">
    <name type="scientific">Pseudofrankia inefficax (strain DSM 45817 / CECT 9037 / DDB 130130 / EuI1c)</name>
    <name type="common">Frankia inefficax</name>
    <dbReference type="NCBI Taxonomy" id="298654"/>
    <lineage>
        <taxon>Bacteria</taxon>
        <taxon>Bacillati</taxon>
        <taxon>Actinomycetota</taxon>
        <taxon>Actinomycetes</taxon>
        <taxon>Frankiales</taxon>
        <taxon>Frankiaceae</taxon>
        <taxon>Pseudofrankia</taxon>
    </lineage>
</organism>
<evidence type="ECO:0000256" key="3">
    <source>
        <dbReference type="ARBA" id="ARBA00022692"/>
    </source>
</evidence>
<protein>
    <recommendedName>
        <fullName evidence="10">Integral membrane protein</fullName>
    </recommendedName>
</protein>
<keyword evidence="3 7" id="KW-0812">Transmembrane</keyword>
<evidence type="ECO:0000256" key="4">
    <source>
        <dbReference type="ARBA" id="ARBA00022989"/>
    </source>
</evidence>
<dbReference type="GO" id="GO:0005886">
    <property type="term" value="C:plasma membrane"/>
    <property type="evidence" value="ECO:0007669"/>
    <property type="project" value="UniProtKB-SubCell"/>
</dbReference>
<evidence type="ECO:0000256" key="2">
    <source>
        <dbReference type="ARBA" id="ARBA00022475"/>
    </source>
</evidence>